<evidence type="ECO:0000313" key="2">
    <source>
        <dbReference type="EMBL" id="BCB84456.1"/>
    </source>
</evidence>
<feature type="transmembrane region" description="Helical" evidence="1">
    <location>
        <begin position="9"/>
        <end position="30"/>
    </location>
</feature>
<keyword evidence="1" id="KW-0812">Transmembrane</keyword>
<reference evidence="2 3" key="1">
    <citation type="submission" date="2020-03" db="EMBL/GenBank/DDBJ databases">
        <title>Whole genome shotgun sequence of Phytohabitans suffuscus NBRC 105367.</title>
        <authorList>
            <person name="Komaki H."/>
            <person name="Tamura T."/>
        </authorList>
    </citation>
    <scope>NUCLEOTIDE SEQUENCE [LARGE SCALE GENOMIC DNA]</scope>
    <source>
        <strain evidence="2 3">NBRC 105367</strain>
    </source>
</reference>
<evidence type="ECO:0000313" key="3">
    <source>
        <dbReference type="Proteomes" id="UP000503011"/>
    </source>
</evidence>
<evidence type="ECO:0000256" key="1">
    <source>
        <dbReference type="SAM" id="Phobius"/>
    </source>
</evidence>
<dbReference type="AlphaFoldDB" id="A0A6F8YEC1"/>
<gene>
    <name evidence="2" type="ORF">Psuf_017690</name>
</gene>
<feature type="transmembrane region" description="Helical" evidence="1">
    <location>
        <begin position="50"/>
        <end position="77"/>
    </location>
</feature>
<sequence length="79" mass="8094">MGRSAGGRIVTIIGGLLILGIALRLVAGIFRPVLPAELMQSVSEGWAMLYGIIAPALAAIAAVAILAAICWVAAALLRR</sequence>
<keyword evidence="1" id="KW-1133">Transmembrane helix</keyword>
<reference evidence="2 3" key="2">
    <citation type="submission" date="2020-03" db="EMBL/GenBank/DDBJ databases">
        <authorList>
            <person name="Ichikawa N."/>
            <person name="Kimura A."/>
            <person name="Kitahashi Y."/>
            <person name="Uohara A."/>
        </authorList>
    </citation>
    <scope>NUCLEOTIDE SEQUENCE [LARGE SCALE GENOMIC DNA]</scope>
    <source>
        <strain evidence="2 3">NBRC 105367</strain>
    </source>
</reference>
<dbReference type="EMBL" id="AP022871">
    <property type="protein sequence ID" value="BCB84456.1"/>
    <property type="molecule type" value="Genomic_DNA"/>
</dbReference>
<proteinExistence type="predicted"/>
<protein>
    <submittedName>
        <fullName evidence="2">Uncharacterized protein</fullName>
    </submittedName>
</protein>
<dbReference type="KEGG" id="psuu:Psuf_017690"/>
<keyword evidence="1" id="KW-0472">Membrane</keyword>
<dbReference type="RefSeq" id="WP_173155631.1">
    <property type="nucleotide sequence ID" value="NZ_AP022871.1"/>
</dbReference>
<name>A0A6F8YEC1_9ACTN</name>
<accession>A0A6F8YEC1</accession>
<dbReference type="Proteomes" id="UP000503011">
    <property type="component" value="Chromosome"/>
</dbReference>
<keyword evidence="3" id="KW-1185">Reference proteome</keyword>
<organism evidence="2 3">
    <name type="scientific">Phytohabitans suffuscus</name>
    <dbReference type="NCBI Taxonomy" id="624315"/>
    <lineage>
        <taxon>Bacteria</taxon>
        <taxon>Bacillati</taxon>
        <taxon>Actinomycetota</taxon>
        <taxon>Actinomycetes</taxon>
        <taxon>Micromonosporales</taxon>
        <taxon>Micromonosporaceae</taxon>
    </lineage>
</organism>